<organism evidence="1 2">
    <name type="scientific">Allacma fusca</name>
    <dbReference type="NCBI Taxonomy" id="39272"/>
    <lineage>
        <taxon>Eukaryota</taxon>
        <taxon>Metazoa</taxon>
        <taxon>Ecdysozoa</taxon>
        <taxon>Arthropoda</taxon>
        <taxon>Hexapoda</taxon>
        <taxon>Collembola</taxon>
        <taxon>Symphypleona</taxon>
        <taxon>Sminthuridae</taxon>
        <taxon>Allacma</taxon>
    </lineage>
</organism>
<evidence type="ECO:0000313" key="1">
    <source>
        <dbReference type="EMBL" id="CAG7717048.1"/>
    </source>
</evidence>
<name>A0A8J2NPC7_9HEXA</name>
<sequence length="11" mass="1119">GFSNLNILAGN</sequence>
<gene>
    <name evidence="1" type="ORF">AFUS01_LOCUS6524</name>
</gene>
<dbReference type="Proteomes" id="UP000708208">
    <property type="component" value="Unassembled WGS sequence"/>
</dbReference>
<dbReference type="EMBL" id="CAJVCH010042983">
    <property type="protein sequence ID" value="CAG7717048.1"/>
    <property type="molecule type" value="Genomic_DNA"/>
</dbReference>
<comment type="caution">
    <text evidence="1">The sequence shown here is derived from an EMBL/GenBank/DDBJ whole genome shotgun (WGS) entry which is preliminary data.</text>
</comment>
<protein>
    <submittedName>
        <fullName evidence="1">Uncharacterized protein</fullName>
    </submittedName>
</protein>
<feature type="non-terminal residue" evidence="1">
    <location>
        <position position="1"/>
    </location>
</feature>
<keyword evidence="2" id="KW-1185">Reference proteome</keyword>
<evidence type="ECO:0000313" key="2">
    <source>
        <dbReference type="Proteomes" id="UP000708208"/>
    </source>
</evidence>
<accession>A0A8J2NPC7</accession>
<reference evidence="1" key="1">
    <citation type="submission" date="2021-06" db="EMBL/GenBank/DDBJ databases">
        <authorList>
            <person name="Hodson N. C."/>
            <person name="Mongue J. A."/>
            <person name="Jaron S. K."/>
        </authorList>
    </citation>
    <scope>NUCLEOTIDE SEQUENCE</scope>
</reference>
<proteinExistence type="predicted"/>